<keyword evidence="2" id="KW-0472">Membrane</keyword>
<keyword evidence="4" id="KW-1185">Reference proteome</keyword>
<accession>A0A6A6WX54</accession>
<gene>
    <name evidence="3" type="ORF">K505DRAFT_378632</name>
</gene>
<dbReference type="EMBL" id="MU002184">
    <property type="protein sequence ID" value="KAF2788820.1"/>
    <property type="molecule type" value="Genomic_DNA"/>
</dbReference>
<feature type="compositionally biased region" description="Low complexity" evidence="1">
    <location>
        <begin position="58"/>
        <end position="77"/>
    </location>
</feature>
<feature type="compositionally biased region" description="Basic and acidic residues" evidence="1">
    <location>
        <begin position="81"/>
        <end position="98"/>
    </location>
</feature>
<sequence length="143" mass="15993">MNTIKSVYYGWGTLIVAGGGAYYFAKKSINADRAAKAEADHQKRIAQYELEATLLHNKPNSSKPSPLPTKSSKPKPSVSAELKKRGDQDWHAQTDDASHPSQEASMDPAPTRHAPEDEQQKMKEKSKYEASDVYRQKRGDRFS</sequence>
<feature type="region of interest" description="Disordered" evidence="1">
    <location>
        <begin position="53"/>
        <end position="143"/>
    </location>
</feature>
<feature type="compositionally biased region" description="Basic and acidic residues" evidence="1">
    <location>
        <begin position="113"/>
        <end position="143"/>
    </location>
</feature>
<dbReference type="PANTHER" id="PTHR41800">
    <property type="entry name" value="EXPRESSED PROTEIN"/>
    <property type="match status" value="1"/>
</dbReference>
<dbReference type="InterPro" id="IPR031833">
    <property type="entry name" value="DUF4748"/>
</dbReference>
<evidence type="ECO:0000256" key="1">
    <source>
        <dbReference type="SAM" id="MobiDB-lite"/>
    </source>
</evidence>
<feature type="transmembrane region" description="Helical" evidence="2">
    <location>
        <begin position="6"/>
        <end position="25"/>
    </location>
</feature>
<organism evidence="3 4">
    <name type="scientific">Melanomma pulvis-pyrius CBS 109.77</name>
    <dbReference type="NCBI Taxonomy" id="1314802"/>
    <lineage>
        <taxon>Eukaryota</taxon>
        <taxon>Fungi</taxon>
        <taxon>Dikarya</taxon>
        <taxon>Ascomycota</taxon>
        <taxon>Pezizomycotina</taxon>
        <taxon>Dothideomycetes</taxon>
        <taxon>Pleosporomycetidae</taxon>
        <taxon>Pleosporales</taxon>
        <taxon>Melanommataceae</taxon>
        <taxon>Melanomma</taxon>
    </lineage>
</organism>
<dbReference type="OrthoDB" id="2559326at2759"/>
<evidence type="ECO:0000313" key="4">
    <source>
        <dbReference type="Proteomes" id="UP000799757"/>
    </source>
</evidence>
<keyword evidence="2" id="KW-1133">Transmembrane helix</keyword>
<proteinExistence type="predicted"/>
<reference evidence="3" key="1">
    <citation type="journal article" date="2020" name="Stud. Mycol.">
        <title>101 Dothideomycetes genomes: a test case for predicting lifestyles and emergence of pathogens.</title>
        <authorList>
            <person name="Haridas S."/>
            <person name="Albert R."/>
            <person name="Binder M."/>
            <person name="Bloem J."/>
            <person name="Labutti K."/>
            <person name="Salamov A."/>
            <person name="Andreopoulos B."/>
            <person name="Baker S."/>
            <person name="Barry K."/>
            <person name="Bills G."/>
            <person name="Bluhm B."/>
            <person name="Cannon C."/>
            <person name="Castanera R."/>
            <person name="Culley D."/>
            <person name="Daum C."/>
            <person name="Ezra D."/>
            <person name="Gonzalez J."/>
            <person name="Henrissat B."/>
            <person name="Kuo A."/>
            <person name="Liang C."/>
            <person name="Lipzen A."/>
            <person name="Lutzoni F."/>
            <person name="Magnuson J."/>
            <person name="Mondo S."/>
            <person name="Nolan M."/>
            <person name="Ohm R."/>
            <person name="Pangilinan J."/>
            <person name="Park H.-J."/>
            <person name="Ramirez L."/>
            <person name="Alfaro M."/>
            <person name="Sun H."/>
            <person name="Tritt A."/>
            <person name="Yoshinaga Y."/>
            <person name="Zwiers L.-H."/>
            <person name="Turgeon B."/>
            <person name="Goodwin S."/>
            <person name="Spatafora J."/>
            <person name="Crous P."/>
            <person name="Grigoriev I."/>
        </authorList>
    </citation>
    <scope>NUCLEOTIDE SEQUENCE</scope>
    <source>
        <strain evidence="3">CBS 109.77</strain>
    </source>
</reference>
<dbReference type="AlphaFoldDB" id="A0A6A6WX54"/>
<evidence type="ECO:0000313" key="3">
    <source>
        <dbReference type="EMBL" id="KAF2788820.1"/>
    </source>
</evidence>
<dbReference type="Pfam" id="PF15932">
    <property type="entry name" value="DUF4748"/>
    <property type="match status" value="1"/>
</dbReference>
<dbReference type="Proteomes" id="UP000799757">
    <property type="component" value="Unassembled WGS sequence"/>
</dbReference>
<evidence type="ECO:0000256" key="2">
    <source>
        <dbReference type="SAM" id="Phobius"/>
    </source>
</evidence>
<protein>
    <submittedName>
        <fullName evidence="3">Uncharacterized protein</fullName>
    </submittedName>
</protein>
<dbReference type="PANTHER" id="PTHR41800:SF1">
    <property type="entry name" value="EXPRESSED PROTEIN"/>
    <property type="match status" value="1"/>
</dbReference>
<name>A0A6A6WX54_9PLEO</name>
<keyword evidence="2" id="KW-0812">Transmembrane</keyword>